<sequence length="766" mass="86793">MDSPMYELVSYARSHGISIDHTKVSYWSVLTKSATLPLQKLTLKWLIPPLHLILREDLHNSDEWINYIDKVINTETEVNVNDYIGLETLRNVEVEWMKMDEPELRGPAVRPYLERVAPFAYMGNMKVEDPEVEEDPLWIAGNFCFQYKEKLQVTADVMALLSKVTTQTEINTSKVFIYTSLHRFKDRFSSPLLPMYPEREPFEPTSELLTSFPESPLSKWSISETLSPATSLAPISTTDSSPLIPRKRTHAMHFSSPILPATVTSKRVKNVSFPDDLPLEAAPPTTYSQVLQRRDSQLEFDMRQDAALSTSVLQTENISESDVALRIEGPVVVPLETAAQRRARVKVGFPATMKDIKGRVKEWRKLGNDWTIRWKPFEFAIKDVILQQQEGECLSNGQSDDIVVEQLPELENMENESAPRRSKIADWQLSDEDDNDIEYFQLKDDENSRHSLPDYPGIESLEDLVASRKSKNVRLADDGNSDTRQNLPVNPFEFFTFEPTVSHGVSTDGDSEESSKEEQLREEKRHRDIINAAKVREAAMKSLGVTAFDPETKIIVNTTFLTMNRMTYCDILQCTSGLTAIERDYGPEEADILLSSSCGLMVCSFPQIMQRELDGTRIVVRRAKSLFERVERLFILVRISPNISLKTPSDWTALADFIASLAGIRVCLVKDSESLDVVRWLISMCQQFGGRGNGIAAVETTWERFLRRAGVNGYAAQEILKKMHLKLFVECGHQERLNAFVDLVGLKVLTTVTRVLNAPLSRNGGG</sequence>
<evidence type="ECO:0000259" key="3">
    <source>
        <dbReference type="Pfam" id="PF23395"/>
    </source>
</evidence>
<gene>
    <name evidence="4" type="ORF">POJ06DRAFT_253606</name>
</gene>
<feature type="region of interest" description="Disordered" evidence="1">
    <location>
        <begin position="502"/>
        <end position="524"/>
    </location>
</feature>
<dbReference type="Proteomes" id="UP001217417">
    <property type="component" value="Unassembled WGS sequence"/>
</dbReference>
<dbReference type="EMBL" id="JARPMG010000005">
    <property type="protein sequence ID" value="KAJ8100753.1"/>
    <property type="molecule type" value="Genomic_DNA"/>
</dbReference>
<feature type="domain" description="DUF7102" evidence="2">
    <location>
        <begin position="553"/>
        <end position="688"/>
    </location>
</feature>
<dbReference type="AlphaFoldDB" id="A0AAD7QSP4"/>
<dbReference type="GeneID" id="80882827"/>
<dbReference type="InterPro" id="IPR055528">
    <property type="entry name" value="DUF7102"/>
</dbReference>
<organism evidence="4 5">
    <name type="scientific">Lipomyces tetrasporus</name>
    <dbReference type="NCBI Taxonomy" id="54092"/>
    <lineage>
        <taxon>Eukaryota</taxon>
        <taxon>Fungi</taxon>
        <taxon>Dikarya</taxon>
        <taxon>Ascomycota</taxon>
        <taxon>Saccharomycotina</taxon>
        <taxon>Lipomycetes</taxon>
        <taxon>Lipomycetales</taxon>
        <taxon>Lipomycetaceae</taxon>
        <taxon>Lipomyces</taxon>
    </lineage>
</organism>
<evidence type="ECO:0000256" key="1">
    <source>
        <dbReference type="SAM" id="MobiDB-lite"/>
    </source>
</evidence>
<feature type="compositionally biased region" description="Basic and acidic residues" evidence="1">
    <location>
        <begin position="513"/>
        <end position="524"/>
    </location>
</feature>
<feature type="domain" description="SAM-like" evidence="3">
    <location>
        <begin position="698"/>
        <end position="756"/>
    </location>
</feature>
<evidence type="ECO:0000259" key="2">
    <source>
        <dbReference type="Pfam" id="PF23394"/>
    </source>
</evidence>
<dbReference type="RefSeq" id="XP_056044203.1">
    <property type="nucleotide sequence ID" value="XM_056187661.1"/>
</dbReference>
<name>A0AAD7QSP4_9ASCO</name>
<comment type="caution">
    <text evidence="4">The sequence shown here is derived from an EMBL/GenBank/DDBJ whole genome shotgun (WGS) entry which is preliminary data.</text>
</comment>
<keyword evidence="5" id="KW-1185">Reference proteome</keyword>
<evidence type="ECO:0000313" key="5">
    <source>
        <dbReference type="Proteomes" id="UP001217417"/>
    </source>
</evidence>
<dbReference type="Pfam" id="PF23394">
    <property type="entry name" value="DUF7102"/>
    <property type="match status" value="1"/>
</dbReference>
<proteinExistence type="predicted"/>
<protein>
    <submittedName>
        <fullName evidence="4">Uncharacterized protein</fullName>
    </submittedName>
</protein>
<accession>A0AAD7QSP4</accession>
<dbReference type="Pfam" id="PF23395">
    <property type="entry name" value="SAM_6"/>
    <property type="match status" value="1"/>
</dbReference>
<evidence type="ECO:0000313" key="4">
    <source>
        <dbReference type="EMBL" id="KAJ8100753.1"/>
    </source>
</evidence>
<reference evidence="4" key="1">
    <citation type="submission" date="2023-03" db="EMBL/GenBank/DDBJ databases">
        <title>Near-Complete genome sequence of Lipomyces tetrasporous NRRL Y-64009, an oleaginous yeast capable of growing on lignocellulosic hydrolysates.</title>
        <authorList>
            <consortium name="Lawrence Berkeley National Laboratory"/>
            <person name="Jagtap S.S."/>
            <person name="Liu J.-J."/>
            <person name="Walukiewicz H.E."/>
            <person name="Pangilinan J."/>
            <person name="Lipzen A."/>
            <person name="Ahrendt S."/>
            <person name="Koriabine M."/>
            <person name="Cobaugh K."/>
            <person name="Salamov A."/>
            <person name="Yoshinaga Y."/>
            <person name="Ng V."/>
            <person name="Daum C."/>
            <person name="Grigoriev I.V."/>
            <person name="Slininger P.J."/>
            <person name="Dien B.S."/>
            <person name="Jin Y.-S."/>
            <person name="Rao C.V."/>
        </authorList>
    </citation>
    <scope>NUCLEOTIDE SEQUENCE</scope>
    <source>
        <strain evidence="4">NRRL Y-64009</strain>
    </source>
</reference>
<dbReference type="InterPro" id="IPR057559">
    <property type="entry name" value="SAM_6"/>
</dbReference>